<organism evidence="1">
    <name type="scientific">Anopheles darlingi</name>
    <name type="common">Mosquito</name>
    <dbReference type="NCBI Taxonomy" id="43151"/>
    <lineage>
        <taxon>Eukaryota</taxon>
        <taxon>Metazoa</taxon>
        <taxon>Ecdysozoa</taxon>
        <taxon>Arthropoda</taxon>
        <taxon>Hexapoda</taxon>
        <taxon>Insecta</taxon>
        <taxon>Pterygota</taxon>
        <taxon>Neoptera</taxon>
        <taxon>Endopterygota</taxon>
        <taxon>Diptera</taxon>
        <taxon>Nematocera</taxon>
        <taxon>Culicoidea</taxon>
        <taxon>Culicidae</taxon>
        <taxon>Anophelinae</taxon>
        <taxon>Anopheles</taxon>
    </lineage>
</organism>
<reference evidence="1" key="1">
    <citation type="submission" date="2018-01" db="EMBL/GenBank/DDBJ databases">
        <title>An insight into the sialome of Amazonian anophelines.</title>
        <authorList>
            <person name="Ribeiro J.M."/>
            <person name="Scarpassa V."/>
            <person name="Calvo E."/>
        </authorList>
    </citation>
    <scope>NUCLEOTIDE SEQUENCE</scope>
</reference>
<dbReference type="AlphaFoldDB" id="A0A2M4DLX0"/>
<dbReference type="EMBL" id="GGFL01014337">
    <property type="protein sequence ID" value="MBW78515.1"/>
    <property type="molecule type" value="Transcribed_RNA"/>
</dbReference>
<protein>
    <submittedName>
        <fullName evidence="1">Putative secreted protein</fullName>
    </submittedName>
</protein>
<accession>A0A2M4DLX0</accession>
<proteinExistence type="predicted"/>
<sequence>MRPPSLCLIVITLSSRTYGGRKGREVGHSSGVLPHTRACATVVGISRATYQSAHIGIHHRTVPKWFPWGEGKRGR</sequence>
<evidence type="ECO:0000313" key="1">
    <source>
        <dbReference type="EMBL" id="MBW78515.1"/>
    </source>
</evidence>
<name>A0A2M4DLX0_ANODA</name>